<dbReference type="EMBL" id="CACRSL010000003">
    <property type="protein sequence ID" value="VYS86324.1"/>
    <property type="molecule type" value="Genomic_DNA"/>
</dbReference>
<protein>
    <submittedName>
        <fullName evidence="3">Uncharacterized protein</fullName>
    </submittedName>
</protein>
<proteinExistence type="predicted"/>
<dbReference type="InterPro" id="IPR057359">
    <property type="entry name" value="YfjL_N"/>
</dbReference>
<name>A0A6N2S033_9FIRM</name>
<dbReference type="InterPro" id="IPR056905">
    <property type="entry name" value="YfjL_C"/>
</dbReference>
<gene>
    <name evidence="3" type="ORF">AULFYP135_00680</name>
</gene>
<dbReference type="Pfam" id="PF24911">
    <property type="entry name" value="YfjL_C"/>
    <property type="match status" value="1"/>
</dbReference>
<accession>A0A6N2S033</accession>
<feature type="domain" description="YfjL-like C-terminal" evidence="1">
    <location>
        <begin position="117"/>
        <end position="233"/>
    </location>
</feature>
<dbReference type="Pfam" id="PF25425">
    <property type="entry name" value="YfjL_N"/>
    <property type="match status" value="1"/>
</dbReference>
<feature type="domain" description="YfjL-like N-terminal" evidence="2">
    <location>
        <begin position="7"/>
        <end position="90"/>
    </location>
</feature>
<dbReference type="AlphaFoldDB" id="A0A6N2S033"/>
<evidence type="ECO:0000313" key="3">
    <source>
        <dbReference type="EMBL" id="VYS86324.1"/>
    </source>
</evidence>
<reference evidence="3" key="1">
    <citation type="submission" date="2019-11" db="EMBL/GenBank/DDBJ databases">
        <authorList>
            <person name="Feng L."/>
        </authorList>
    </citation>
    <scope>NUCLEOTIDE SEQUENCE</scope>
    <source>
        <strain evidence="3">AundefinedLFYP135</strain>
    </source>
</reference>
<sequence>MKPQKLRRILAGGLGLLLVVLLLFLWNGTAGNPISALIATRNITAYVKETYPGANFSVENAHYNFKTGGYSCFVTSPISEDTAFSIDYGGGKIWDRYESEVGNRFSTYRRLDGELDGLVEKIVQEQFPHKVNLVIGTLEAGEDMSNDLTLDMPFDRYHLPLPVEVTLWMDTEDISYDQAARLLLELDGIFQREKLAVARYSIRLSDVVEYDKNGNPVYDHQREEVNIYDFPAARLAAENLPQVLEEHRIQWEKEADAWKEESPENRE</sequence>
<evidence type="ECO:0000259" key="2">
    <source>
        <dbReference type="Pfam" id="PF25425"/>
    </source>
</evidence>
<evidence type="ECO:0000259" key="1">
    <source>
        <dbReference type="Pfam" id="PF24911"/>
    </source>
</evidence>
<organism evidence="3">
    <name type="scientific">uncultured Anaerotruncus sp</name>
    <dbReference type="NCBI Taxonomy" id="905011"/>
    <lineage>
        <taxon>Bacteria</taxon>
        <taxon>Bacillati</taxon>
        <taxon>Bacillota</taxon>
        <taxon>Clostridia</taxon>
        <taxon>Eubacteriales</taxon>
        <taxon>Oscillospiraceae</taxon>
        <taxon>Anaerotruncus</taxon>
        <taxon>environmental samples</taxon>
    </lineage>
</organism>